<dbReference type="Gene3D" id="1.25.40.10">
    <property type="entry name" value="Tetratricopeptide repeat domain"/>
    <property type="match status" value="1"/>
</dbReference>
<dbReference type="Gene3D" id="3.10.50.40">
    <property type="match status" value="1"/>
</dbReference>
<dbReference type="SUPFAM" id="SSF54534">
    <property type="entry name" value="FKBP-like"/>
    <property type="match status" value="1"/>
</dbReference>
<protein>
    <submittedName>
        <fullName evidence="2">FKBP prolyl isomerase 16</fullName>
    </submittedName>
</protein>
<dbReference type="SUPFAM" id="SSF48452">
    <property type="entry name" value="TPR-like"/>
    <property type="match status" value="1"/>
</dbReference>
<dbReference type="InterPro" id="IPR019734">
    <property type="entry name" value="TPR_rpt"/>
</dbReference>
<dbReference type="GO" id="GO:0044183">
    <property type="term" value="F:protein folding chaperone"/>
    <property type="evidence" value="ECO:0007669"/>
    <property type="project" value="TreeGrafter"/>
</dbReference>
<reference evidence="2" key="2">
    <citation type="submission" date="2025-09" db="UniProtKB">
        <authorList>
            <consortium name="Ensembl"/>
        </authorList>
    </citation>
    <scope>IDENTIFICATION</scope>
</reference>
<dbReference type="InParanoid" id="A0A674BFR1"/>
<evidence type="ECO:0000256" key="1">
    <source>
        <dbReference type="PROSITE-ProRule" id="PRU00339"/>
    </source>
</evidence>
<dbReference type="OMA" id="MTEISCV"/>
<proteinExistence type="predicted"/>
<dbReference type="SMART" id="SM00028">
    <property type="entry name" value="TPR"/>
    <property type="match status" value="2"/>
</dbReference>
<dbReference type="Proteomes" id="UP000472277">
    <property type="component" value="Chromosome 17"/>
</dbReference>
<dbReference type="PANTHER" id="PTHR46512">
    <property type="entry name" value="PEPTIDYLPROLYL ISOMERASE"/>
    <property type="match status" value="1"/>
</dbReference>
<dbReference type="InterPro" id="IPR011990">
    <property type="entry name" value="TPR-like_helical_dom_sf"/>
</dbReference>
<dbReference type="InterPro" id="IPR046357">
    <property type="entry name" value="PPIase_dom_sf"/>
</dbReference>
<dbReference type="GO" id="GO:0012505">
    <property type="term" value="C:endomembrane system"/>
    <property type="evidence" value="ECO:0007669"/>
    <property type="project" value="TreeGrafter"/>
</dbReference>
<reference evidence="2" key="1">
    <citation type="submission" date="2025-08" db="UniProtKB">
        <authorList>
            <consortium name="Ensembl"/>
        </authorList>
    </citation>
    <scope>IDENTIFICATION</scope>
</reference>
<organism evidence="2 3">
    <name type="scientific">Salmo trutta</name>
    <name type="common">Brown trout</name>
    <dbReference type="NCBI Taxonomy" id="8032"/>
    <lineage>
        <taxon>Eukaryota</taxon>
        <taxon>Metazoa</taxon>
        <taxon>Chordata</taxon>
        <taxon>Craniata</taxon>
        <taxon>Vertebrata</taxon>
        <taxon>Euteleostomi</taxon>
        <taxon>Actinopterygii</taxon>
        <taxon>Neopterygii</taxon>
        <taxon>Teleostei</taxon>
        <taxon>Protacanthopterygii</taxon>
        <taxon>Salmoniformes</taxon>
        <taxon>Salmonidae</taxon>
        <taxon>Salmoninae</taxon>
        <taxon>Salmo</taxon>
    </lineage>
</organism>
<dbReference type="PANTHER" id="PTHR46512:SF2">
    <property type="entry name" value="PEPTIDYLPROLYL ISOMERASE"/>
    <property type="match status" value="1"/>
</dbReference>
<evidence type="ECO:0000313" key="3">
    <source>
        <dbReference type="Proteomes" id="UP000472277"/>
    </source>
</evidence>
<dbReference type="GO" id="GO:0003755">
    <property type="term" value="F:peptidyl-prolyl cis-trans isomerase activity"/>
    <property type="evidence" value="ECO:0007669"/>
    <property type="project" value="InterPro"/>
</dbReference>
<dbReference type="AlphaFoldDB" id="A0A674BFR1"/>
<dbReference type="GO" id="GO:0043066">
    <property type="term" value="P:negative regulation of apoptotic process"/>
    <property type="evidence" value="ECO:0007669"/>
    <property type="project" value="TreeGrafter"/>
</dbReference>
<dbReference type="GO" id="GO:0016020">
    <property type="term" value="C:membrane"/>
    <property type="evidence" value="ECO:0007669"/>
    <property type="project" value="TreeGrafter"/>
</dbReference>
<dbReference type="GO" id="GO:0005829">
    <property type="term" value="C:cytosol"/>
    <property type="evidence" value="ECO:0007669"/>
    <property type="project" value="TreeGrafter"/>
</dbReference>
<dbReference type="Ensembl" id="ENSSTUT00000074196.1">
    <property type="protein sequence ID" value="ENSSTUP00000069847.1"/>
    <property type="gene ID" value="ENSSTUG00000030682.1"/>
</dbReference>
<dbReference type="GO" id="GO:0005740">
    <property type="term" value="C:mitochondrial envelope"/>
    <property type="evidence" value="ECO:0007669"/>
    <property type="project" value="TreeGrafter"/>
</dbReference>
<accession>A0A674BFR1</accession>
<dbReference type="GeneTree" id="ENSGT00940000165481"/>
<sequence length="352" mass="40327">MSEMTEISCVVERKLKTPNFAKTVRFSETESVEDRENSEEVLFPDHEIVQWTSSSFEELFLAEDWEDITASFLPLSLPLCLSIPRSLLSPDDRLLRKKVLVPGPQQAEHPAWGQEVTFKMQGVLEDRTVVEKDPKLVFVIGEGDVNQVGPTDILTDDRTGSNIPAWAPLLYQLQLLDIREKPDPLILPISDRMRIGNQKRERGNFHFQREEYSMAARAYWMALDVLTTHTRDSHFLQIDVLLEGEEEEVQDYRVKCLNNLAAAQLKLEQYDDALHTSRDVLSLDPQNVKALFRTGKVRDTLTLSLLHKSTVPGWKGNSILKPYSDILDGCKDLLPFNMYYLNMCSIQLKDDC</sequence>
<keyword evidence="3" id="KW-1185">Reference proteome</keyword>
<dbReference type="PROSITE" id="PS50005">
    <property type="entry name" value="TPR"/>
    <property type="match status" value="1"/>
</dbReference>
<name>A0A674BFR1_SALTR</name>
<dbReference type="InterPro" id="IPR050754">
    <property type="entry name" value="FKBP4/5/8-like"/>
</dbReference>
<keyword evidence="1" id="KW-0802">TPR repeat</keyword>
<feature type="repeat" description="TPR" evidence="1">
    <location>
        <begin position="254"/>
        <end position="287"/>
    </location>
</feature>
<evidence type="ECO:0000313" key="2">
    <source>
        <dbReference type="Ensembl" id="ENSSTUP00000069847.1"/>
    </source>
</evidence>